<evidence type="ECO:0000256" key="10">
    <source>
        <dbReference type="PIRNR" id="PIRNR002786"/>
    </source>
</evidence>
<evidence type="ECO:0000256" key="1">
    <source>
        <dbReference type="ARBA" id="ARBA00004533"/>
    </source>
</evidence>
<keyword evidence="3 10" id="KW-0813">Transport</keyword>
<keyword evidence="5 10" id="KW-0997">Cell inner membrane</keyword>
<gene>
    <name evidence="12" type="ORF">ACFOOG_09200</name>
</gene>
<keyword evidence="4 10" id="KW-1003">Cell membrane</keyword>
<evidence type="ECO:0000256" key="6">
    <source>
        <dbReference type="ARBA" id="ARBA00022692"/>
    </source>
</evidence>
<evidence type="ECO:0000256" key="9">
    <source>
        <dbReference type="ARBA" id="ARBA00023136"/>
    </source>
</evidence>
<keyword evidence="8" id="KW-1133">Transmembrane helix</keyword>
<evidence type="ECO:0000256" key="7">
    <source>
        <dbReference type="ARBA" id="ARBA00022927"/>
    </source>
</evidence>
<keyword evidence="6" id="KW-0812">Transmembrane</keyword>
<evidence type="ECO:0000259" key="11">
    <source>
        <dbReference type="Pfam" id="PF21687"/>
    </source>
</evidence>
<dbReference type="PIRSF" id="PIRSF002786">
    <property type="entry name" value="XcpX"/>
    <property type="match status" value="1"/>
</dbReference>
<dbReference type="PANTHER" id="PTHR38831:SF1">
    <property type="entry name" value="TYPE II SECRETION SYSTEM PROTEIN K-RELATED"/>
    <property type="match status" value="1"/>
</dbReference>
<reference evidence="13" key="1">
    <citation type="journal article" date="2019" name="Int. J. Syst. Evol. Microbiol.">
        <title>The Global Catalogue of Microorganisms (GCM) 10K type strain sequencing project: providing services to taxonomists for standard genome sequencing and annotation.</title>
        <authorList>
            <consortium name="The Broad Institute Genomics Platform"/>
            <consortium name="The Broad Institute Genome Sequencing Center for Infectious Disease"/>
            <person name="Wu L."/>
            <person name="Ma J."/>
        </authorList>
    </citation>
    <scope>NUCLEOTIDE SEQUENCE [LARGE SCALE GENOMIC DNA]</scope>
    <source>
        <strain evidence="13">IBRC 10765</strain>
    </source>
</reference>
<keyword evidence="9 10" id="KW-0472">Membrane</keyword>
<comment type="similarity">
    <text evidence="2 10">Belongs to the GSP K family.</text>
</comment>
<organism evidence="12 13">
    <name type="scientific">Saccharospirillum mangrovi</name>
    <dbReference type="NCBI Taxonomy" id="2161747"/>
    <lineage>
        <taxon>Bacteria</taxon>
        <taxon>Pseudomonadati</taxon>
        <taxon>Pseudomonadota</taxon>
        <taxon>Gammaproteobacteria</taxon>
        <taxon>Oceanospirillales</taxon>
        <taxon>Saccharospirillaceae</taxon>
        <taxon>Saccharospirillum</taxon>
    </lineage>
</organism>
<dbReference type="Pfam" id="PF21687">
    <property type="entry name" value="T2SSK_1st"/>
    <property type="match status" value="1"/>
</dbReference>
<comment type="subcellular location">
    <subcellularLocation>
        <location evidence="1 10">Cell inner membrane</location>
    </subcellularLocation>
</comment>
<evidence type="ECO:0000313" key="12">
    <source>
        <dbReference type="EMBL" id="MFC3853003.1"/>
    </source>
</evidence>
<evidence type="ECO:0000256" key="3">
    <source>
        <dbReference type="ARBA" id="ARBA00022448"/>
    </source>
</evidence>
<dbReference type="SUPFAM" id="SSF158544">
    <property type="entry name" value="GspK insert domain-like"/>
    <property type="match status" value="1"/>
</dbReference>
<evidence type="ECO:0000256" key="8">
    <source>
        <dbReference type="ARBA" id="ARBA00022989"/>
    </source>
</evidence>
<protein>
    <recommendedName>
        <fullName evidence="10">Type II secretion system protein K</fullName>
    </recommendedName>
</protein>
<evidence type="ECO:0000256" key="5">
    <source>
        <dbReference type="ARBA" id="ARBA00022519"/>
    </source>
</evidence>
<keyword evidence="13" id="KW-1185">Reference proteome</keyword>
<evidence type="ECO:0000256" key="4">
    <source>
        <dbReference type="ARBA" id="ARBA00022475"/>
    </source>
</evidence>
<dbReference type="PANTHER" id="PTHR38831">
    <property type="entry name" value="TYPE II SECRETION SYSTEM PROTEIN K"/>
    <property type="match status" value="1"/>
</dbReference>
<dbReference type="InterPro" id="IPR049031">
    <property type="entry name" value="T2SSK_SAM-like_1st"/>
</dbReference>
<evidence type="ECO:0000313" key="13">
    <source>
        <dbReference type="Proteomes" id="UP001595617"/>
    </source>
</evidence>
<dbReference type="InterPro" id="IPR005628">
    <property type="entry name" value="GspK"/>
</dbReference>
<feature type="domain" description="T2SS protein K first SAM-like" evidence="11">
    <location>
        <begin position="105"/>
        <end position="179"/>
    </location>
</feature>
<sequence>MKPPIAQRGVALIQVLLIFALVTTLATHIVYRQSLTIATTQYTLQQAQGKAWLYSIEALAMADLALDLGGLSDEETWGEWSPEFALDAEADIGNAQWRIHPLQQRFNLNWLHPDADRPDAQAQLERLLELEGYSPAWAQRAADWMDSRSGAEFEYRLLTPGYRPSFLPLADPSELRLLEPQNGTLEPLALGEWGTMLPLWAPLDLARATENMIRALHPDIDQSHWQALEGVRRNGMVGPEDWLGLEIMEPFLEILNPDDFTHEGEFYLMEARVEFLEQLLYLTSWIHRDPSGEMRVYQRHHLPIIETGTTVDN</sequence>
<dbReference type="InterPro" id="IPR038072">
    <property type="entry name" value="GspK_central_sf"/>
</dbReference>
<name>A0ABV8A077_9GAMM</name>
<comment type="caution">
    <text evidence="12">The sequence shown here is derived from an EMBL/GenBank/DDBJ whole genome shotgun (WGS) entry which is preliminary data.</text>
</comment>
<dbReference type="RefSeq" id="WP_380695743.1">
    <property type="nucleotide sequence ID" value="NZ_JBHRYR010000003.1"/>
</dbReference>
<accession>A0ABV8A077</accession>
<evidence type="ECO:0000256" key="2">
    <source>
        <dbReference type="ARBA" id="ARBA00007246"/>
    </source>
</evidence>
<dbReference type="Proteomes" id="UP001595617">
    <property type="component" value="Unassembled WGS sequence"/>
</dbReference>
<proteinExistence type="inferred from homology"/>
<dbReference type="Gene3D" id="1.10.40.60">
    <property type="entry name" value="EpsJ-like"/>
    <property type="match status" value="2"/>
</dbReference>
<keyword evidence="7" id="KW-0653">Protein transport</keyword>
<dbReference type="Gene3D" id="3.30.1300.30">
    <property type="entry name" value="GSPII I/J protein-like"/>
    <property type="match status" value="1"/>
</dbReference>
<dbReference type="EMBL" id="JBHRYR010000003">
    <property type="protein sequence ID" value="MFC3853003.1"/>
    <property type="molecule type" value="Genomic_DNA"/>
</dbReference>